<evidence type="ECO:0000313" key="2">
    <source>
        <dbReference type="EMBL" id="GFC91867.1"/>
    </source>
</evidence>
<name>A0A699S3G7_TANCI</name>
<dbReference type="AlphaFoldDB" id="A0A699S3G7"/>
<sequence length="167" mass="18948">VKDDIFDPEGDIVLIEKLLNLNSTKDLPPPHNIDPLSGSTTSSSSNHLLKEFTDELALITFLPGNDDLPFDIESDLREIENFLNHDPTKEMDSILEESVDKDNLADPNDNLFDTIPEMFTDEHALDYSSPPLYDDNDDYLFELESDNDDALMIHLIPRKRKSISLNS</sequence>
<feature type="non-terminal residue" evidence="2">
    <location>
        <position position="1"/>
    </location>
</feature>
<evidence type="ECO:0000256" key="1">
    <source>
        <dbReference type="SAM" id="MobiDB-lite"/>
    </source>
</evidence>
<evidence type="ECO:0008006" key="3">
    <source>
        <dbReference type="Google" id="ProtNLM"/>
    </source>
</evidence>
<gene>
    <name evidence="2" type="ORF">Tci_863837</name>
</gene>
<reference evidence="2" key="1">
    <citation type="journal article" date="2019" name="Sci. Rep.">
        <title>Draft genome of Tanacetum cinerariifolium, the natural source of mosquito coil.</title>
        <authorList>
            <person name="Yamashiro T."/>
            <person name="Shiraishi A."/>
            <person name="Satake H."/>
            <person name="Nakayama K."/>
        </authorList>
    </citation>
    <scope>NUCLEOTIDE SEQUENCE</scope>
</reference>
<dbReference type="EMBL" id="BKCJ011134199">
    <property type="protein sequence ID" value="GFC91867.1"/>
    <property type="molecule type" value="Genomic_DNA"/>
</dbReference>
<feature type="region of interest" description="Disordered" evidence="1">
    <location>
        <begin position="24"/>
        <end position="43"/>
    </location>
</feature>
<accession>A0A699S3G7</accession>
<comment type="caution">
    <text evidence="2">The sequence shown here is derived from an EMBL/GenBank/DDBJ whole genome shotgun (WGS) entry which is preliminary data.</text>
</comment>
<protein>
    <recommendedName>
        <fullName evidence="3">Reverse transcriptase domain-containing protein</fullName>
    </recommendedName>
</protein>
<organism evidence="2">
    <name type="scientific">Tanacetum cinerariifolium</name>
    <name type="common">Dalmatian daisy</name>
    <name type="synonym">Chrysanthemum cinerariifolium</name>
    <dbReference type="NCBI Taxonomy" id="118510"/>
    <lineage>
        <taxon>Eukaryota</taxon>
        <taxon>Viridiplantae</taxon>
        <taxon>Streptophyta</taxon>
        <taxon>Embryophyta</taxon>
        <taxon>Tracheophyta</taxon>
        <taxon>Spermatophyta</taxon>
        <taxon>Magnoliopsida</taxon>
        <taxon>eudicotyledons</taxon>
        <taxon>Gunneridae</taxon>
        <taxon>Pentapetalae</taxon>
        <taxon>asterids</taxon>
        <taxon>campanulids</taxon>
        <taxon>Asterales</taxon>
        <taxon>Asteraceae</taxon>
        <taxon>Asteroideae</taxon>
        <taxon>Anthemideae</taxon>
        <taxon>Anthemidinae</taxon>
        <taxon>Tanacetum</taxon>
    </lineage>
</organism>
<proteinExistence type="predicted"/>